<keyword evidence="12 15" id="KW-1133">Transmembrane helix</keyword>
<dbReference type="GO" id="GO:0005886">
    <property type="term" value="C:plasma membrane"/>
    <property type="evidence" value="ECO:0007669"/>
    <property type="project" value="UniProtKB-SubCell"/>
</dbReference>
<feature type="transmembrane region" description="Helical" evidence="15">
    <location>
        <begin position="161"/>
        <end position="180"/>
    </location>
</feature>
<evidence type="ECO:0000256" key="15">
    <source>
        <dbReference type="SAM" id="Phobius"/>
    </source>
</evidence>
<dbReference type="Pfam" id="PF02518">
    <property type="entry name" value="HATPase_c"/>
    <property type="match status" value="1"/>
</dbReference>
<evidence type="ECO:0000256" key="6">
    <source>
        <dbReference type="ARBA" id="ARBA00022553"/>
    </source>
</evidence>
<keyword evidence="13" id="KW-0902">Two-component regulatory system</keyword>
<evidence type="ECO:0000256" key="12">
    <source>
        <dbReference type="ARBA" id="ARBA00022989"/>
    </source>
</evidence>
<keyword evidence="14 15" id="KW-0472">Membrane</keyword>
<comment type="subcellular location">
    <subcellularLocation>
        <location evidence="2">Cell inner membrane</location>
        <topology evidence="2">Multi-pass membrane protein</topology>
    </subcellularLocation>
</comment>
<evidence type="ECO:0000256" key="8">
    <source>
        <dbReference type="ARBA" id="ARBA00022692"/>
    </source>
</evidence>
<evidence type="ECO:0000256" key="11">
    <source>
        <dbReference type="ARBA" id="ARBA00022840"/>
    </source>
</evidence>
<evidence type="ECO:0000313" key="19">
    <source>
        <dbReference type="Proteomes" id="UP000529417"/>
    </source>
</evidence>
<keyword evidence="8 15" id="KW-0812">Transmembrane</keyword>
<dbReference type="SMART" id="SM00388">
    <property type="entry name" value="HisKA"/>
    <property type="match status" value="1"/>
</dbReference>
<dbReference type="PROSITE" id="PS50109">
    <property type="entry name" value="HIS_KIN"/>
    <property type="match status" value="1"/>
</dbReference>
<accession>A0A7Z0I3T7</accession>
<dbReference type="InterPro" id="IPR003594">
    <property type="entry name" value="HATPase_dom"/>
</dbReference>
<evidence type="ECO:0000256" key="5">
    <source>
        <dbReference type="ARBA" id="ARBA00022519"/>
    </source>
</evidence>
<keyword evidence="11" id="KW-0067">ATP-binding</keyword>
<dbReference type="CDD" id="cd00082">
    <property type="entry name" value="HisKA"/>
    <property type="match status" value="1"/>
</dbReference>
<dbReference type="SMART" id="SM00387">
    <property type="entry name" value="HATPase_c"/>
    <property type="match status" value="1"/>
</dbReference>
<evidence type="ECO:0000256" key="2">
    <source>
        <dbReference type="ARBA" id="ARBA00004429"/>
    </source>
</evidence>
<evidence type="ECO:0000256" key="14">
    <source>
        <dbReference type="ARBA" id="ARBA00023136"/>
    </source>
</evidence>
<comment type="caution">
    <text evidence="18">The sequence shown here is derived from an EMBL/GenBank/DDBJ whole genome shotgun (WGS) entry which is preliminary data.</text>
</comment>
<dbReference type="Proteomes" id="UP000529417">
    <property type="component" value="Unassembled WGS sequence"/>
</dbReference>
<dbReference type="SMART" id="SM00304">
    <property type="entry name" value="HAMP"/>
    <property type="match status" value="1"/>
</dbReference>
<evidence type="ECO:0000256" key="1">
    <source>
        <dbReference type="ARBA" id="ARBA00000085"/>
    </source>
</evidence>
<dbReference type="EC" id="2.7.13.3" evidence="3"/>
<evidence type="ECO:0000256" key="7">
    <source>
        <dbReference type="ARBA" id="ARBA00022679"/>
    </source>
</evidence>
<dbReference type="PANTHER" id="PTHR44936:SF5">
    <property type="entry name" value="SENSOR HISTIDINE KINASE ENVZ"/>
    <property type="match status" value="1"/>
</dbReference>
<dbReference type="CDD" id="cd06225">
    <property type="entry name" value="HAMP"/>
    <property type="match status" value="1"/>
</dbReference>
<reference evidence="18 19" key="1">
    <citation type="journal article" date="2000" name="Arch. Microbiol.">
        <title>Rhodobaca bogoriensis gen. nov. and sp. nov., an alkaliphilic purple nonsulfur bacterium from African Rift Valley soda lakes.</title>
        <authorList>
            <person name="Milford A.D."/>
            <person name="Achenbach L.A."/>
            <person name="Jung D.O."/>
            <person name="Madigan M.T."/>
        </authorList>
    </citation>
    <scope>NUCLEOTIDE SEQUENCE [LARGE SCALE GENOMIC DNA]</scope>
    <source>
        <strain evidence="18 19">2376</strain>
    </source>
</reference>
<comment type="catalytic activity">
    <reaction evidence="1">
        <text>ATP + protein L-histidine = ADP + protein N-phospho-L-histidine.</text>
        <dbReference type="EC" id="2.7.13.3"/>
    </reaction>
</comment>
<proteinExistence type="predicted"/>
<dbReference type="Gene3D" id="6.10.340.10">
    <property type="match status" value="1"/>
</dbReference>
<evidence type="ECO:0000256" key="13">
    <source>
        <dbReference type="ARBA" id="ARBA00023012"/>
    </source>
</evidence>
<evidence type="ECO:0000256" key="9">
    <source>
        <dbReference type="ARBA" id="ARBA00022741"/>
    </source>
</evidence>
<evidence type="ECO:0000256" key="4">
    <source>
        <dbReference type="ARBA" id="ARBA00022475"/>
    </source>
</evidence>
<feature type="transmembrane region" description="Helical" evidence="15">
    <location>
        <begin position="13"/>
        <end position="37"/>
    </location>
</feature>
<keyword evidence="19" id="KW-1185">Reference proteome</keyword>
<protein>
    <recommendedName>
        <fullName evidence="3">histidine kinase</fullName>
        <ecNumber evidence="3">2.7.13.3</ecNumber>
    </recommendedName>
</protein>
<evidence type="ECO:0000313" key="18">
    <source>
        <dbReference type="EMBL" id="NYS26879.1"/>
    </source>
</evidence>
<dbReference type="Gene3D" id="3.30.565.10">
    <property type="entry name" value="Histidine kinase-like ATPase, C-terminal domain"/>
    <property type="match status" value="1"/>
</dbReference>
<dbReference type="Pfam" id="PF00672">
    <property type="entry name" value="HAMP"/>
    <property type="match status" value="1"/>
</dbReference>
<dbReference type="GO" id="GO:0005524">
    <property type="term" value="F:ATP binding"/>
    <property type="evidence" value="ECO:0007669"/>
    <property type="project" value="UniProtKB-KW"/>
</dbReference>
<dbReference type="GO" id="GO:0000155">
    <property type="term" value="F:phosphorelay sensor kinase activity"/>
    <property type="evidence" value="ECO:0007669"/>
    <property type="project" value="InterPro"/>
</dbReference>
<dbReference type="Gene3D" id="1.10.287.130">
    <property type="match status" value="1"/>
</dbReference>
<dbReference type="InterPro" id="IPR005467">
    <property type="entry name" value="His_kinase_dom"/>
</dbReference>
<evidence type="ECO:0000256" key="10">
    <source>
        <dbReference type="ARBA" id="ARBA00022777"/>
    </source>
</evidence>
<gene>
    <name evidence="18" type="ORF">HUK65_18145</name>
</gene>
<feature type="domain" description="Histidine kinase" evidence="16">
    <location>
        <begin position="240"/>
        <end position="440"/>
    </location>
</feature>
<evidence type="ECO:0000259" key="17">
    <source>
        <dbReference type="PROSITE" id="PS50885"/>
    </source>
</evidence>
<dbReference type="InterPro" id="IPR036097">
    <property type="entry name" value="HisK_dim/P_sf"/>
</dbReference>
<dbReference type="InterPro" id="IPR004358">
    <property type="entry name" value="Sig_transdc_His_kin-like_C"/>
</dbReference>
<sequence length="440" mass="48359">MSHWLKSLLPRGLYGRTALILVVPIVTIQIVLSIVFIQRHFDRVTQQLTGAVVLELRYILGRIDAAPELGDALAELDPLTRALRLELAPAPGPVPPADLRRVHDLAGVVLLSTLREDLPGYLAADLQTDTRQVVIWTDTAHGVLQASLNRNRMSPSNPHQLLVIVLLATIVMTFISFLFLRNQVRPIRRLARAAEAFGKGQSLRYYPSGASEVRAAGRAFLDMRDRIERQIEQRTLMLSGVSHDMRTPLTRMRLTLSMMEPGEDVAALEADIAELETLLGSFLDFARAHSVVEVEAVDPVAMVREVVEARREAQPRVTFDCQEAPVAPMALRPLLVVRALENLIGNALRYGASAHVSLTQSDTELTITVEDCGPGIPPERRAEAKRPFVRLDSARNQNLGGGVGLGLAIAEDAMHQHGGRLELDNSPALGGLRARLILPR</sequence>
<evidence type="ECO:0000259" key="16">
    <source>
        <dbReference type="PROSITE" id="PS50109"/>
    </source>
</evidence>
<keyword evidence="5" id="KW-0997">Cell inner membrane</keyword>
<evidence type="ECO:0000256" key="3">
    <source>
        <dbReference type="ARBA" id="ARBA00012438"/>
    </source>
</evidence>
<dbReference type="InterPro" id="IPR003661">
    <property type="entry name" value="HisK_dim/P_dom"/>
</dbReference>
<dbReference type="Pfam" id="PF00512">
    <property type="entry name" value="HisKA"/>
    <property type="match status" value="1"/>
</dbReference>
<keyword evidence="10" id="KW-0418">Kinase</keyword>
<dbReference type="EMBL" id="JACBXS010000096">
    <property type="protein sequence ID" value="NYS26879.1"/>
    <property type="molecule type" value="Genomic_DNA"/>
</dbReference>
<dbReference type="AlphaFoldDB" id="A0A7Z0I3T7"/>
<name>A0A7Z0I3T7_9RHOB</name>
<dbReference type="PRINTS" id="PR00344">
    <property type="entry name" value="BCTRLSENSOR"/>
</dbReference>
<keyword evidence="6" id="KW-0597">Phosphoprotein</keyword>
<feature type="domain" description="HAMP" evidence="17">
    <location>
        <begin position="181"/>
        <end position="232"/>
    </location>
</feature>
<dbReference type="InterPro" id="IPR003660">
    <property type="entry name" value="HAMP_dom"/>
</dbReference>
<dbReference type="SUPFAM" id="SSF55874">
    <property type="entry name" value="ATPase domain of HSP90 chaperone/DNA topoisomerase II/histidine kinase"/>
    <property type="match status" value="1"/>
</dbReference>
<dbReference type="SUPFAM" id="SSF47384">
    <property type="entry name" value="Homodimeric domain of signal transducing histidine kinase"/>
    <property type="match status" value="1"/>
</dbReference>
<keyword evidence="9" id="KW-0547">Nucleotide-binding</keyword>
<dbReference type="InterPro" id="IPR036890">
    <property type="entry name" value="HATPase_C_sf"/>
</dbReference>
<dbReference type="PANTHER" id="PTHR44936">
    <property type="entry name" value="SENSOR PROTEIN CREC"/>
    <property type="match status" value="1"/>
</dbReference>
<organism evidence="18 19">
    <name type="scientific">Rhabdonatronobacter sediminivivens</name>
    <dbReference type="NCBI Taxonomy" id="2743469"/>
    <lineage>
        <taxon>Bacteria</taxon>
        <taxon>Pseudomonadati</taxon>
        <taxon>Pseudomonadota</taxon>
        <taxon>Alphaproteobacteria</taxon>
        <taxon>Rhodobacterales</taxon>
        <taxon>Paracoccaceae</taxon>
        <taxon>Rhabdonatronobacter</taxon>
    </lineage>
</organism>
<dbReference type="InterPro" id="IPR050980">
    <property type="entry name" value="2C_sensor_his_kinase"/>
</dbReference>
<dbReference type="PROSITE" id="PS50885">
    <property type="entry name" value="HAMP"/>
    <property type="match status" value="1"/>
</dbReference>
<keyword evidence="4" id="KW-1003">Cell membrane</keyword>
<keyword evidence="7" id="KW-0808">Transferase</keyword>